<feature type="chain" id="PRO_5045012938" evidence="14">
    <location>
        <begin position="23"/>
        <end position="512"/>
    </location>
</feature>
<feature type="signal peptide" evidence="14">
    <location>
        <begin position="1"/>
        <end position="22"/>
    </location>
</feature>
<feature type="transmembrane region" description="Helical" evidence="14">
    <location>
        <begin position="344"/>
        <end position="360"/>
    </location>
</feature>
<evidence type="ECO:0000256" key="3">
    <source>
        <dbReference type="ARBA" id="ARBA00022692"/>
    </source>
</evidence>
<dbReference type="RefSeq" id="XP_002741012.1">
    <property type="nucleotide sequence ID" value="XM_002740966.1"/>
</dbReference>
<dbReference type="Pfam" id="PF02932">
    <property type="entry name" value="Neur_chan_memb"/>
    <property type="match status" value="1"/>
</dbReference>
<evidence type="ECO:0000256" key="11">
    <source>
        <dbReference type="ARBA" id="ARBA00023286"/>
    </source>
</evidence>
<name>A0ABM0GZR9_SACKO</name>
<evidence type="ECO:0000256" key="6">
    <source>
        <dbReference type="ARBA" id="ARBA00023065"/>
    </source>
</evidence>
<keyword evidence="8" id="KW-1015">Disulfide bond</keyword>
<keyword evidence="3 14" id="KW-0812">Transmembrane</keyword>
<organism evidence="17 18">
    <name type="scientific">Saccoglossus kowalevskii</name>
    <name type="common">Acorn worm</name>
    <dbReference type="NCBI Taxonomy" id="10224"/>
    <lineage>
        <taxon>Eukaryota</taxon>
        <taxon>Metazoa</taxon>
        <taxon>Hemichordata</taxon>
        <taxon>Enteropneusta</taxon>
        <taxon>Harrimaniidae</taxon>
        <taxon>Saccoglossus</taxon>
    </lineage>
</organism>
<dbReference type="InterPro" id="IPR036734">
    <property type="entry name" value="Neur_chan_lig-bd_sf"/>
</dbReference>
<evidence type="ECO:0000256" key="12">
    <source>
        <dbReference type="ARBA" id="ARBA00023303"/>
    </source>
</evidence>
<keyword evidence="11" id="KW-1071">Ligand-gated ion channel</keyword>
<evidence type="ECO:0000256" key="4">
    <source>
        <dbReference type="ARBA" id="ARBA00022989"/>
    </source>
</evidence>
<protein>
    <submittedName>
        <fullName evidence="18">Neuronal acetylcholine receptor subunit alpha-2-like</fullName>
    </submittedName>
</protein>
<dbReference type="PRINTS" id="PR00252">
    <property type="entry name" value="NRIONCHANNEL"/>
</dbReference>
<dbReference type="Gene3D" id="1.20.58.390">
    <property type="entry name" value="Neurotransmitter-gated ion-channel transmembrane domain"/>
    <property type="match status" value="2"/>
</dbReference>
<evidence type="ECO:0000256" key="9">
    <source>
        <dbReference type="ARBA" id="ARBA00023170"/>
    </source>
</evidence>
<dbReference type="InterPro" id="IPR002394">
    <property type="entry name" value="Nicotinic_acetylcholine_rcpt"/>
</dbReference>
<evidence type="ECO:0000256" key="7">
    <source>
        <dbReference type="ARBA" id="ARBA00023136"/>
    </source>
</evidence>
<evidence type="ECO:0000256" key="10">
    <source>
        <dbReference type="ARBA" id="ARBA00023180"/>
    </source>
</evidence>
<keyword evidence="9" id="KW-0675">Receptor</keyword>
<dbReference type="InterPro" id="IPR018000">
    <property type="entry name" value="Neurotransmitter_ion_chnl_CS"/>
</dbReference>
<evidence type="ECO:0000256" key="1">
    <source>
        <dbReference type="ARBA" id="ARBA00022448"/>
    </source>
</evidence>
<evidence type="ECO:0000259" key="16">
    <source>
        <dbReference type="Pfam" id="PF02932"/>
    </source>
</evidence>
<dbReference type="NCBIfam" id="TIGR00860">
    <property type="entry name" value="LIC"/>
    <property type="match status" value="1"/>
</dbReference>
<comment type="subcellular location">
    <subcellularLocation>
        <location evidence="13">Synaptic cell membrane</location>
        <topology evidence="13">Multi-pass membrane protein</topology>
    </subcellularLocation>
</comment>
<keyword evidence="10" id="KW-0325">Glycoprotein</keyword>
<dbReference type="Gene3D" id="2.70.170.10">
    <property type="entry name" value="Neurotransmitter-gated ion-channel ligand-binding domain"/>
    <property type="match status" value="1"/>
</dbReference>
<feature type="transmembrane region" description="Helical" evidence="14">
    <location>
        <begin position="245"/>
        <end position="268"/>
    </location>
</feature>
<feature type="domain" description="Neurotransmitter-gated ion-channel transmembrane" evidence="16">
    <location>
        <begin position="251"/>
        <end position="489"/>
    </location>
</feature>
<dbReference type="InterPro" id="IPR036719">
    <property type="entry name" value="Neuro-gated_channel_TM_sf"/>
</dbReference>
<reference evidence="18" key="1">
    <citation type="submission" date="2025-08" db="UniProtKB">
        <authorList>
            <consortium name="RefSeq"/>
        </authorList>
    </citation>
    <scope>IDENTIFICATION</scope>
    <source>
        <tissue evidence="18">Testes</tissue>
    </source>
</reference>
<gene>
    <name evidence="18" type="primary">LOC100372643</name>
</gene>
<keyword evidence="2" id="KW-1003">Cell membrane</keyword>
<evidence type="ECO:0000256" key="8">
    <source>
        <dbReference type="ARBA" id="ARBA00023157"/>
    </source>
</evidence>
<dbReference type="SUPFAM" id="SSF90112">
    <property type="entry name" value="Neurotransmitter-gated ion-channel transmembrane pore"/>
    <property type="match status" value="1"/>
</dbReference>
<dbReference type="CDD" id="cd18997">
    <property type="entry name" value="LGIC_ECD_nAChR"/>
    <property type="match status" value="1"/>
</dbReference>
<keyword evidence="1 14" id="KW-0813">Transport</keyword>
<evidence type="ECO:0000259" key="15">
    <source>
        <dbReference type="Pfam" id="PF02931"/>
    </source>
</evidence>
<accession>A0ABM0GZR9</accession>
<evidence type="ECO:0000313" key="17">
    <source>
        <dbReference type="Proteomes" id="UP000694865"/>
    </source>
</evidence>
<evidence type="ECO:0000256" key="5">
    <source>
        <dbReference type="ARBA" id="ARBA00023018"/>
    </source>
</evidence>
<evidence type="ECO:0000256" key="2">
    <source>
        <dbReference type="ARBA" id="ARBA00022475"/>
    </source>
</evidence>
<dbReference type="PRINTS" id="PR00254">
    <property type="entry name" value="NICOTINICR"/>
</dbReference>
<dbReference type="Proteomes" id="UP000694865">
    <property type="component" value="Unplaced"/>
</dbReference>
<feature type="domain" description="Neurotransmitter-gated ion-channel ligand-binding" evidence="15">
    <location>
        <begin position="41"/>
        <end position="243"/>
    </location>
</feature>
<feature type="transmembrane region" description="Helical" evidence="14">
    <location>
        <begin position="473"/>
        <end position="491"/>
    </location>
</feature>
<keyword evidence="4 14" id="KW-1133">Transmembrane helix</keyword>
<dbReference type="CDD" id="cd19064">
    <property type="entry name" value="LGIC_TM_nAChR"/>
    <property type="match status" value="1"/>
</dbReference>
<dbReference type="InterPro" id="IPR006029">
    <property type="entry name" value="Neurotrans-gated_channel_TM"/>
</dbReference>
<evidence type="ECO:0000313" key="18">
    <source>
        <dbReference type="RefSeq" id="XP_002741012.1"/>
    </source>
</evidence>
<sequence length="512" mass="58464">MKTKYVVVALLVYLEIHIYVGGDLPVAPEDMLLKDKHIFTKEGTYNHFVRPVYNPTDTLPVKFGLSITQLLDVDEKNQIMTTSVWMKQEWRDYRLTWEPAQYSNLSAVSLPEYTLWFPDIVLYNNADGNYGSTMSTKTTTKARIYHDGTVFYAPPTIFKSPCKINIEFFPFDEQRCTLKFGSWAYSGQELLLSLMSDEAEKEDFWENSEWEVMSVPGRNYTMKYDCCNEIYSNIKYVVIIRRRSAFYVVNLIIPCMIMSFLTLMVFYLPPDSGEKVSLSISILLALSVFQLLVADIMPPSSIAMPLIGRYLMFTEVLVMVSIIITVIVLNIHHRSGVMHDKMPYWVRRLFLEIIPVILCMRSRPRKRKSGDGVCENKNAHEMESMLKNDCTNLIACDKNGLTASTNEADTPVTNTGVHKCGRCQSHAVLCESKNTDAKILEEIQIITSHIRNEGACNEIKDDWKLVAMVIDRILLWIFTIANIAGACSILLEKSRSSSAAMDISVDPYTEDY</sequence>
<dbReference type="InterPro" id="IPR038050">
    <property type="entry name" value="Neuro_actylchol_rec"/>
</dbReference>
<comment type="similarity">
    <text evidence="14">Belongs to the ligand-gated ion channel (TC 1.A.9) family.</text>
</comment>
<keyword evidence="14" id="KW-0732">Signal</keyword>
<dbReference type="InterPro" id="IPR006202">
    <property type="entry name" value="Neur_chan_lig-bd"/>
</dbReference>
<dbReference type="Pfam" id="PF02931">
    <property type="entry name" value="Neur_chan_LBD"/>
    <property type="match status" value="1"/>
</dbReference>
<dbReference type="InterPro" id="IPR006201">
    <property type="entry name" value="Neur_channel"/>
</dbReference>
<dbReference type="GeneID" id="100372643"/>
<proteinExistence type="inferred from homology"/>
<keyword evidence="17" id="KW-1185">Reference proteome</keyword>
<keyword evidence="12 14" id="KW-0407">Ion channel</keyword>
<keyword evidence="6 14" id="KW-0406">Ion transport</keyword>
<keyword evidence="5" id="KW-0770">Synapse</keyword>
<dbReference type="PANTHER" id="PTHR18945">
    <property type="entry name" value="NEUROTRANSMITTER GATED ION CHANNEL"/>
    <property type="match status" value="1"/>
</dbReference>
<dbReference type="SUPFAM" id="SSF63712">
    <property type="entry name" value="Nicotinic receptor ligand binding domain-like"/>
    <property type="match status" value="1"/>
</dbReference>
<evidence type="ECO:0000256" key="13">
    <source>
        <dbReference type="ARBA" id="ARBA00034099"/>
    </source>
</evidence>
<feature type="transmembrane region" description="Helical" evidence="14">
    <location>
        <begin position="280"/>
        <end position="298"/>
    </location>
</feature>
<evidence type="ECO:0000256" key="14">
    <source>
        <dbReference type="RuleBase" id="RU000687"/>
    </source>
</evidence>
<feature type="transmembrane region" description="Helical" evidence="14">
    <location>
        <begin position="310"/>
        <end position="332"/>
    </location>
</feature>
<dbReference type="PROSITE" id="PS00236">
    <property type="entry name" value="NEUROTR_ION_CHANNEL"/>
    <property type="match status" value="1"/>
</dbReference>
<keyword evidence="7 14" id="KW-0472">Membrane</keyword>